<dbReference type="KEGG" id="bnn:FOA43_004413"/>
<feature type="transmembrane region" description="Helical" evidence="2">
    <location>
        <begin position="242"/>
        <end position="260"/>
    </location>
</feature>
<feature type="transmembrane region" description="Helical" evidence="2">
    <location>
        <begin position="100"/>
        <end position="118"/>
    </location>
</feature>
<reference evidence="3" key="1">
    <citation type="submission" date="2020-10" db="EMBL/GenBank/DDBJ databases">
        <authorList>
            <person name="Roach M.J.R."/>
        </authorList>
    </citation>
    <scope>NUCLEOTIDE SEQUENCE</scope>
    <source>
        <strain evidence="3">CBS 1945</strain>
    </source>
</reference>
<keyword evidence="2" id="KW-1133">Transmembrane helix</keyword>
<proteinExistence type="predicted"/>
<evidence type="ECO:0000256" key="1">
    <source>
        <dbReference type="SAM" id="MobiDB-lite"/>
    </source>
</evidence>
<feature type="transmembrane region" description="Helical" evidence="2">
    <location>
        <begin position="23"/>
        <end position="47"/>
    </location>
</feature>
<dbReference type="GO" id="GO:0005886">
    <property type="term" value="C:plasma membrane"/>
    <property type="evidence" value="ECO:0007669"/>
    <property type="project" value="TreeGrafter"/>
</dbReference>
<dbReference type="GeneID" id="62197813"/>
<feature type="transmembrane region" description="Helical" evidence="2">
    <location>
        <begin position="124"/>
        <end position="148"/>
    </location>
</feature>
<name>A0A875S7U2_EENNA</name>
<keyword evidence="2" id="KW-0812">Transmembrane</keyword>
<dbReference type="Gene3D" id="1.20.1530.20">
    <property type="match status" value="1"/>
</dbReference>
<accession>A0A875S7U2</accession>
<feature type="region of interest" description="Disordered" evidence="1">
    <location>
        <begin position="419"/>
        <end position="442"/>
    </location>
</feature>
<evidence type="ECO:0000256" key="2">
    <source>
        <dbReference type="SAM" id="Phobius"/>
    </source>
</evidence>
<dbReference type="Pfam" id="PF13593">
    <property type="entry name" value="SBF_like"/>
    <property type="match status" value="1"/>
</dbReference>
<dbReference type="PANTHER" id="PTHR18640:SF5">
    <property type="entry name" value="SODIUM_BILE ACID COTRANSPORTER 7"/>
    <property type="match status" value="1"/>
</dbReference>
<evidence type="ECO:0000313" key="3">
    <source>
        <dbReference type="EMBL" id="QPG77018.1"/>
    </source>
</evidence>
<dbReference type="OrthoDB" id="188035at2759"/>
<dbReference type="InterPro" id="IPR016833">
    <property type="entry name" value="Put_Na-Bile_cotransptr"/>
</dbReference>
<dbReference type="Proteomes" id="UP000662931">
    <property type="component" value="Chromosome 4"/>
</dbReference>
<dbReference type="PANTHER" id="PTHR18640">
    <property type="entry name" value="SOLUTE CARRIER FAMILY 10 MEMBER 7"/>
    <property type="match status" value="1"/>
</dbReference>
<keyword evidence="4" id="KW-1185">Reference proteome</keyword>
<keyword evidence="2" id="KW-0472">Membrane</keyword>
<organism evidence="3 4">
    <name type="scientific">Eeniella nana</name>
    <name type="common">Yeast</name>
    <name type="synonym">Brettanomyces nanus</name>
    <dbReference type="NCBI Taxonomy" id="13502"/>
    <lineage>
        <taxon>Eukaryota</taxon>
        <taxon>Fungi</taxon>
        <taxon>Dikarya</taxon>
        <taxon>Ascomycota</taxon>
        <taxon>Saccharomycotina</taxon>
        <taxon>Pichiomycetes</taxon>
        <taxon>Pichiales</taxon>
        <taxon>Pichiaceae</taxon>
        <taxon>Brettanomyces</taxon>
    </lineage>
</organism>
<sequence>MSVDSRINALQSTHPRLHKLCKFLWKVWMGYWFYIILAIFIVIASFAPNFARAGGLIRAEYSIGYGAVAVIFLGSGLSMKTRDLLQNAFHWRAHLTVMSLEFLITSSIMYGFACAIRAANNPNISVWMLVGIIVTACCPTTVSSNVVMTQKADGNVHLTLCEVFFGNVLGAFITPAMVQLYTQGKWAFANPANGASVTEVYGRVMKQIGLSVFVPLFVGQVLQNLFPKHVKWFYTTFKMGKLGSFMLILIMFSSFSTAFYQHSFTSVSHASIIMICFFNFGIYMFFTVICFLMSRPLFLLTIFKKVPDDQSSLLYRYNYKIFRPFYYNRPDTVSVMLCGGAKTAALGVSLITSQYGSDNSHLGELLVPLVLYQAEQVLAANVLTNWMKSWIHAGPEWKEEQRKKQLEQQVAEEDVEDIADGVVDGPSKKHPQGSVIEHSAELDSSLDFKDDTTKLYSSDPTAVTH</sequence>
<gene>
    <name evidence="3" type="primary">RCH1</name>
    <name evidence="3" type="ORF">FOA43_004413</name>
</gene>
<dbReference type="AlphaFoldDB" id="A0A875S7U2"/>
<dbReference type="InterPro" id="IPR038770">
    <property type="entry name" value="Na+/solute_symporter_sf"/>
</dbReference>
<dbReference type="RefSeq" id="XP_038780583.1">
    <property type="nucleotide sequence ID" value="XM_038924655.1"/>
</dbReference>
<feature type="transmembrane region" description="Helical" evidence="2">
    <location>
        <begin position="272"/>
        <end position="294"/>
    </location>
</feature>
<feature type="transmembrane region" description="Helical" evidence="2">
    <location>
        <begin position="201"/>
        <end position="222"/>
    </location>
</feature>
<evidence type="ECO:0000313" key="4">
    <source>
        <dbReference type="Proteomes" id="UP000662931"/>
    </source>
</evidence>
<protein>
    <submittedName>
        <fullName evidence="3">Solute carrier rch1</fullName>
    </submittedName>
</protein>
<dbReference type="EMBL" id="CP064815">
    <property type="protein sequence ID" value="QPG77018.1"/>
    <property type="molecule type" value="Genomic_DNA"/>
</dbReference>
<feature type="transmembrane region" description="Helical" evidence="2">
    <location>
        <begin position="59"/>
        <end position="79"/>
    </location>
</feature>
<feature type="transmembrane region" description="Helical" evidence="2">
    <location>
        <begin position="160"/>
        <end position="181"/>
    </location>
</feature>